<gene>
    <name evidence="1" type="ORF">V6N11_060325</name>
</gene>
<dbReference type="EMBL" id="JBBPBN010000034">
    <property type="protein sequence ID" value="KAK9002744.1"/>
    <property type="molecule type" value="Genomic_DNA"/>
</dbReference>
<evidence type="ECO:0000313" key="1">
    <source>
        <dbReference type="EMBL" id="KAK9002744.1"/>
    </source>
</evidence>
<protein>
    <submittedName>
        <fullName evidence="1">Uncharacterized protein</fullName>
    </submittedName>
</protein>
<organism evidence="1 2">
    <name type="scientific">Hibiscus sabdariffa</name>
    <name type="common">roselle</name>
    <dbReference type="NCBI Taxonomy" id="183260"/>
    <lineage>
        <taxon>Eukaryota</taxon>
        <taxon>Viridiplantae</taxon>
        <taxon>Streptophyta</taxon>
        <taxon>Embryophyta</taxon>
        <taxon>Tracheophyta</taxon>
        <taxon>Spermatophyta</taxon>
        <taxon>Magnoliopsida</taxon>
        <taxon>eudicotyledons</taxon>
        <taxon>Gunneridae</taxon>
        <taxon>Pentapetalae</taxon>
        <taxon>rosids</taxon>
        <taxon>malvids</taxon>
        <taxon>Malvales</taxon>
        <taxon>Malvaceae</taxon>
        <taxon>Malvoideae</taxon>
        <taxon>Hibiscus</taxon>
    </lineage>
</organism>
<evidence type="ECO:0000313" key="2">
    <source>
        <dbReference type="Proteomes" id="UP001396334"/>
    </source>
</evidence>
<name>A0ABR2QPZ9_9ROSI</name>
<comment type="caution">
    <text evidence="1">The sequence shown here is derived from an EMBL/GenBank/DDBJ whole genome shotgun (WGS) entry which is preliminary data.</text>
</comment>
<sequence>MSVKGPFLEDISIRIPSKKPSLVILLLADSFVEEHKGLGAIYFPFSVPCSSQNIENSPIPLNSDEKEHAWDTSWSPSGKVSPYSSIVSIKVVTTIGIVNRCASTYKNDDSNYVYENSKFVTRMDITKLKVMASSTGVLTISVLVRVEQS</sequence>
<keyword evidence="2" id="KW-1185">Reference proteome</keyword>
<reference evidence="1 2" key="1">
    <citation type="journal article" date="2024" name="G3 (Bethesda)">
        <title>Genome assembly of Hibiscus sabdariffa L. provides insights into metabolisms of medicinal natural products.</title>
        <authorList>
            <person name="Kim T."/>
        </authorList>
    </citation>
    <scope>NUCLEOTIDE SEQUENCE [LARGE SCALE GENOMIC DNA]</scope>
    <source>
        <strain evidence="1">TK-2024</strain>
        <tissue evidence="1">Old leaves</tissue>
    </source>
</reference>
<dbReference type="Proteomes" id="UP001396334">
    <property type="component" value="Unassembled WGS sequence"/>
</dbReference>
<proteinExistence type="predicted"/>
<accession>A0ABR2QPZ9</accession>